<organism evidence="2 3">
    <name type="scientific">Botryotinia convoluta</name>
    <dbReference type="NCBI Taxonomy" id="54673"/>
    <lineage>
        <taxon>Eukaryota</taxon>
        <taxon>Fungi</taxon>
        <taxon>Dikarya</taxon>
        <taxon>Ascomycota</taxon>
        <taxon>Pezizomycotina</taxon>
        <taxon>Leotiomycetes</taxon>
        <taxon>Helotiales</taxon>
        <taxon>Sclerotiniaceae</taxon>
        <taxon>Botryotinia</taxon>
    </lineage>
</organism>
<dbReference type="Proteomes" id="UP000297527">
    <property type="component" value="Unassembled WGS sequence"/>
</dbReference>
<accession>A0A4Z1IFF8</accession>
<gene>
    <name evidence="2" type="ORF">BCON_0056g00440</name>
</gene>
<evidence type="ECO:0000313" key="3">
    <source>
        <dbReference type="Proteomes" id="UP000297527"/>
    </source>
</evidence>
<proteinExistence type="predicted"/>
<feature type="compositionally biased region" description="Polar residues" evidence="1">
    <location>
        <begin position="113"/>
        <end position="132"/>
    </location>
</feature>
<dbReference type="OrthoDB" id="4232400at2759"/>
<dbReference type="AlphaFoldDB" id="A0A4Z1IFF8"/>
<feature type="compositionally biased region" description="Polar residues" evidence="1">
    <location>
        <begin position="147"/>
        <end position="161"/>
    </location>
</feature>
<protein>
    <submittedName>
        <fullName evidence="2">Uncharacterized protein</fullName>
    </submittedName>
</protein>
<evidence type="ECO:0000313" key="2">
    <source>
        <dbReference type="EMBL" id="TGO58352.1"/>
    </source>
</evidence>
<evidence type="ECO:0000256" key="1">
    <source>
        <dbReference type="SAM" id="MobiDB-lite"/>
    </source>
</evidence>
<dbReference type="EMBL" id="PQXN01000056">
    <property type="protein sequence ID" value="TGO58352.1"/>
    <property type="molecule type" value="Genomic_DNA"/>
</dbReference>
<name>A0A4Z1IFF8_9HELO</name>
<comment type="caution">
    <text evidence="2">The sequence shown here is derived from an EMBL/GenBank/DDBJ whole genome shotgun (WGS) entry which is preliminary data.</text>
</comment>
<sequence>MIRIYKIATPNAFFLKTRSTLKTKLHKQINLSSLQDLERLLLNDTSSAIMSSLIKAPRLTDSAWLKKNGWESMHHFMASYQLKIEDDDDYEQGKLILAAIRAANEKEEAISNAERSTGFPNTSEQTQTNSAANHDAGNRSDAPGNQDGRQLSAGGSTSSSEVILDDKKPVKFMGTLRSYPSYGSGGSAKD</sequence>
<feature type="region of interest" description="Disordered" evidence="1">
    <location>
        <begin position="108"/>
        <end position="167"/>
    </location>
</feature>
<keyword evidence="3" id="KW-1185">Reference proteome</keyword>
<reference evidence="2 3" key="1">
    <citation type="submission" date="2017-12" db="EMBL/GenBank/DDBJ databases">
        <title>Comparative genomics of Botrytis spp.</title>
        <authorList>
            <person name="Valero-Jimenez C.A."/>
            <person name="Tapia P."/>
            <person name="Veloso J."/>
            <person name="Silva-Moreno E."/>
            <person name="Staats M."/>
            <person name="Valdes J.H."/>
            <person name="Van Kan J.A.L."/>
        </authorList>
    </citation>
    <scope>NUCLEOTIDE SEQUENCE [LARGE SCALE GENOMIC DNA]</scope>
    <source>
        <strain evidence="2 3">MUCL11595</strain>
    </source>
</reference>